<name>A0A139HAK4_9PEZI</name>
<evidence type="ECO:0000313" key="2">
    <source>
        <dbReference type="EMBL" id="KXS99479.1"/>
    </source>
</evidence>
<evidence type="ECO:0000313" key="3">
    <source>
        <dbReference type="Proteomes" id="UP000070133"/>
    </source>
</evidence>
<organism evidence="2 3">
    <name type="scientific">Pseudocercospora eumusae</name>
    <dbReference type="NCBI Taxonomy" id="321146"/>
    <lineage>
        <taxon>Eukaryota</taxon>
        <taxon>Fungi</taxon>
        <taxon>Dikarya</taxon>
        <taxon>Ascomycota</taxon>
        <taxon>Pezizomycotina</taxon>
        <taxon>Dothideomycetes</taxon>
        <taxon>Dothideomycetidae</taxon>
        <taxon>Mycosphaerellales</taxon>
        <taxon>Mycosphaerellaceae</taxon>
        <taxon>Pseudocercospora</taxon>
    </lineage>
</organism>
<dbReference type="EMBL" id="LFZN01000091">
    <property type="protein sequence ID" value="KXS99479.1"/>
    <property type="molecule type" value="Genomic_DNA"/>
</dbReference>
<dbReference type="Proteomes" id="UP000070133">
    <property type="component" value="Unassembled WGS sequence"/>
</dbReference>
<evidence type="ECO:0000256" key="1">
    <source>
        <dbReference type="SAM" id="MobiDB-lite"/>
    </source>
</evidence>
<dbReference type="AlphaFoldDB" id="A0A139HAK4"/>
<feature type="compositionally biased region" description="Polar residues" evidence="1">
    <location>
        <begin position="134"/>
        <end position="143"/>
    </location>
</feature>
<sequence>MAVALYTRPTYMVFAHADSSPADARQWEWQWLWLWLCFKRLLWKNDNTTSTSTACRKQRMSTAVVRYVDAGTVTARIASRHDHSKRGSNIDMQIPLPTKEQYGAMTMFAGRAPAERCHLNHEDYSHVLNRLSDLGSNSKTGPGNKTRHDPSRNLHMPACSMQIHSSESFTRMTPATTQPHGDYVSEMTSTIDDLPMPKPTSQNENSKQCLHFLSVLTEMKAREVPRISSTAIASAKFNHG</sequence>
<gene>
    <name evidence="2" type="ORF">AC578_3766</name>
</gene>
<reference evidence="2 3" key="1">
    <citation type="submission" date="2015-07" db="EMBL/GenBank/DDBJ databases">
        <title>Comparative genomics of the Sigatoka disease complex on banana suggests a link between parallel evolutionary changes in Pseudocercospora fijiensis and Pseudocercospora eumusae and increased virulence on the banana host.</title>
        <authorList>
            <person name="Chang T.-C."/>
            <person name="Salvucci A."/>
            <person name="Crous P.W."/>
            <person name="Stergiopoulos I."/>
        </authorList>
    </citation>
    <scope>NUCLEOTIDE SEQUENCE [LARGE SCALE GENOMIC DNA]</scope>
    <source>
        <strain evidence="2 3">CBS 114824</strain>
    </source>
</reference>
<keyword evidence="3" id="KW-1185">Reference proteome</keyword>
<comment type="caution">
    <text evidence="2">The sequence shown here is derived from an EMBL/GenBank/DDBJ whole genome shotgun (WGS) entry which is preliminary data.</text>
</comment>
<protein>
    <submittedName>
        <fullName evidence="2">Uncharacterized protein</fullName>
    </submittedName>
</protein>
<feature type="region of interest" description="Disordered" evidence="1">
    <location>
        <begin position="133"/>
        <end position="154"/>
    </location>
</feature>
<accession>A0A139HAK4</accession>
<proteinExistence type="predicted"/>